<dbReference type="SUPFAM" id="SSF103506">
    <property type="entry name" value="Mitochondrial carrier"/>
    <property type="match status" value="1"/>
</dbReference>
<dbReference type="PANTHER" id="PTHR45667">
    <property type="entry name" value="S-ADENOSYLMETHIONINE MITOCHONDRIAL CARRIER PROTEIN"/>
    <property type="match status" value="1"/>
</dbReference>
<protein>
    <submittedName>
        <fullName evidence="13">S-adenosylmethionine mitochondrial carrier protein</fullName>
    </submittedName>
</protein>
<gene>
    <name evidence="13" type="ORF">KP79_PYT11211</name>
</gene>
<evidence type="ECO:0000256" key="11">
    <source>
        <dbReference type="RuleBase" id="RU000488"/>
    </source>
</evidence>
<evidence type="ECO:0000256" key="2">
    <source>
        <dbReference type="ARBA" id="ARBA00006375"/>
    </source>
</evidence>
<keyword evidence="14" id="KW-1185">Reference proteome</keyword>
<keyword evidence="8" id="KW-0496">Mitochondrion</keyword>
<keyword evidence="9 10" id="KW-0472">Membrane</keyword>
<dbReference type="EMBL" id="NEDP02005055">
    <property type="protein sequence ID" value="OWF43566.1"/>
    <property type="molecule type" value="Genomic_DNA"/>
</dbReference>
<dbReference type="PROSITE" id="PS50920">
    <property type="entry name" value="SOLCAR"/>
    <property type="match status" value="3"/>
</dbReference>
<evidence type="ECO:0000256" key="10">
    <source>
        <dbReference type="PROSITE-ProRule" id="PRU00282"/>
    </source>
</evidence>
<dbReference type="Gene3D" id="1.50.40.10">
    <property type="entry name" value="Mitochondrial carrier domain"/>
    <property type="match status" value="1"/>
</dbReference>
<evidence type="ECO:0000256" key="7">
    <source>
        <dbReference type="ARBA" id="ARBA00022989"/>
    </source>
</evidence>
<reference evidence="13 14" key="1">
    <citation type="journal article" date="2017" name="Nat. Ecol. Evol.">
        <title>Scallop genome provides insights into evolution of bilaterian karyotype and development.</title>
        <authorList>
            <person name="Wang S."/>
            <person name="Zhang J."/>
            <person name="Jiao W."/>
            <person name="Li J."/>
            <person name="Xun X."/>
            <person name="Sun Y."/>
            <person name="Guo X."/>
            <person name="Huan P."/>
            <person name="Dong B."/>
            <person name="Zhang L."/>
            <person name="Hu X."/>
            <person name="Sun X."/>
            <person name="Wang J."/>
            <person name="Zhao C."/>
            <person name="Wang Y."/>
            <person name="Wang D."/>
            <person name="Huang X."/>
            <person name="Wang R."/>
            <person name="Lv J."/>
            <person name="Li Y."/>
            <person name="Zhang Z."/>
            <person name="Liu B."/>
            <person name="Lu W."/>
            <person name="Hui Y."/>
            <person name="Liang J."/>
            <person name="Zhou Z."/>
            <person name="Hou R."/>
            <person name="Li X."/>
            <person name="Liu Y."/>
            <person name="Li H."/>
            <person name="Ning X."/>
            <person name="Lin Y."/>
            <person name="Zhao L."/>
            <person name="Xing Q."/>
            <person name="Dou J."/>
            <person name="Li Y."/>
            <person name="Mao J."/>
            <person name="Guo H."/>
            <person name="Dou H."/>
            <person name="Li T."/>
            <person name="Mu C."/>
            <person name="Jiang W."/>
            <person name="Fu Q."/>
            <person name="Fu X."/>
            <person name="Miao Y."/>
            <person name="Liu J."/>
            <person name="Yu Q."/>
            <person name="Li R."/>
            <person name="Liao H."/>
            <person name="Li X."/>
            <person name="Kong Y."/>
            <person name="Jiang Z."/>
            <person name="Chourrout D."/>
            <person name="Li R."/>
            <person name="Bao Z."/>
        </authorList>
    </citation>
    <scope>NUCLEOTIDE SEQUENCE [LARGE SCALE GENOMIC DNA]</scope>
    <source>
        <strain evidence="13 14">PY_sf001</strain>
    </source>
</reference>
<evidence type="ECO:0000313" key="13">
    <source>
        <dbReference type="EMBL" id="OWF43566.1"/>
    </source>
</evidence>
<sequence length="278" mass="30077">MTETNFKAALLAGASAGVSVDLSLFPLDTVKTRLQSPQGFWKAGGFRGIYSGLLPVVIGSAPTAALFFCTYELTKTVIQNSLGENWATASHMMGASLGEVSACFLRVPVEVVKQRAQANSNLTSRSILVSVLKQEGFLGLYRGYFSTVIREMPFSFIQFPIWEHLKMRWSSYQGKPVDPWQSAMCGAVSGCIGAGVTTPLDVAKTRIMLAKTGTPLATGNIHFALKTIYAERGPKGLFAGLLPRVMWISIGGAVFLGVYDKIAHVPFKEMTCANIHTK</sequence>
<dbReference type="Pfam" id="PF00153">
    <property type="entry name" value="Mito_carr"/>
    <property type="match status" value="3"/>
</dbReference>
<evidence type="ECO:0000256" key="8">
    <source>
        <dbReference type="ARBA" id="ARBA00023128"/>
    </source>
</evidence>
<evidence type="ECO:0000256" key="12">
    <source>
        <dbReference type="SAM" id="Phobius"/>
    </source>
</evidence>
<proteinExistence type="inferred from homology"/>
<dbReference type="InterPro" id="IPR023395">
    <property type="entry name" value="MCP_dom_sf"/>
</dbReference>
<dbReference type="Proteomes" id="UP000242188">
    <property type="component" value="Unassembled WGS sequence"/>
</dbReference>
<dbReference type="InterPro" id="IPR018108">
    <property type="entry name" value="MCP_transmembrane"/>
</dbReference>
<dbReference type="FunFam" id="1.50.40.10:FF:000018">
    <property type="entry name" value="S-adenosylmethionine mitochondrial carrier protein-like"/>
    <property type="match status" value="1"/>
</dbReference>
<keyword evidence="4 10" id="KW-0812">Transmembrane</keyword>
<feature type="repeat" description="Solcar" evidence="10">
    <location>
        <begin position="86"/>
        <end position="168"/>
    </location>
</feature>
<feature type="transmembrane region" description="Helical" evidence="12">
    <location>
        <begin position="48"/>
        <end position="68"/>
    </location>
</feature>
<evidence type="ECO:0000256" key="4">
    <source>
        <dbReference type="ARBA" id="ARBA00022692"/>
    </source>
</evidence>
<evidence type="ECO:0000256" key="1">
    <source>
        <dbReference type="ARBA" id="ARBA00004448"/>
    </source>
</evidence>
<dbReference type="OrthoDB" id="276989at2759"/>
<accession>A0A210Q498</accession>
<feature type="repeat" description="Solcar" evidence="10">
    <location>
        <begin position="4"/>
        <end position="77"/>
    </location>
</feature>
<comment type="subcellular location">
    <subcellularLocation>
        <location evidence="1">Mitochondrion inner membrane</location>
        <topology evidence="1">Multi-pass membrane protein</topology>
    </subcellularLocation>
</comment>
<keyword evidence="3 11" id="KW-0813">Transport</keyword>
<keyword evidence="6" id="KW-0999">Mitochondrion inner membrane</keyword>
<dbReference type="STRING" id="6573.A0A210Q498"/>
<evidence type="ECO:0000256" key="5">
    <source>
        <dbReference type="ARBA" id="ARBA00022737"/>
    </source>
</evidence>
<comment type="similarity">
    <text evidence="2 11">Belongs to the mitochondrial carrier (TC 2.A.29) family.</text>
</comment>
<dbReference type="AlphaFoldDB" id="A0A210Q498"/>
<evidence type="ECO:0000256" key="3">
    <source>
        <dbReference type="ARBA" id="ARBA00022448"/>
    </source>
</evidence>
<keyword evidence="7 12" id="KW-1133">Transmembrane helix</keyword>
<organism evidence="13 14">
    <name type="scientific">Mizuhopecten yessoensis</name>
    <name type="common">Japanese scallop</name>
    <name type="synonym">Patinopecten yessoensis</name>
    <dbReference type="NCBI Taxonomy" id="6573"/>
    <lineage>
        <taxon>Eukaryota</taxon>
        <taxon>Metazoa</taxon>
        <taxon>Spiralia</taxon>
        <taxon>Lophotrochozoa</taxon>
        <taxon>Mollusca</taxon>
        <taxon>Bivalvia</taxon>
        <taxon>Autobranchia</taxon>
        <taxon>Pteriomorphia</taxon>
        <taxon>Pectinida</taxon>
        <taxon>Pectinoidea</taxon>
        <taxon>Pectinidae</taxon>
        <taxon>Mizuhopecten</taxon>
    </lineage>
</organism>
<dbReference type="GO" id="GO:0005743">
    <property type="term" value="C:mitochondrial inner membrane"/>
    <property type="evidence" value="ECO:0007669"/>
    <property type="project" value="UniProtKB-SubCell"/>
</dbReference>
<evidence type="ECO:0000256" key="9">
    <source>
        <dbReference type="ARBA" id="ARBA00023136"/>
    </source>
</evidence>
<evidence type="ECO:0000256" key="6">
    <source>
        <dbReference type="ARBA" id="ARBA00022792"/>
    </source>
</evidence>
<evidence type="ECO:0000313" key="14">
    <source>
        <dbReference type="Proteomes" id="UP000242188"/>
    </source>
</evidence>
<keyword evidence="5" id="KW-0677">Repeat</keyword>
<feature type="repeat" description="Solcar" evidence="10">
    <location>
        <begin position="177"/>
        <end position="265"/>
    </location>
</feature>
<comment type="caution">
    <text evidence="13">The sequence shown here is derived from an EMBL/GenBank/DDBJ whole genome shotgun (WGS) entry which is preliminary data.</text>
</comment>
<name>A0A210Q498_MIZYE</name>